<dbReference type="AlphaFoldDB" id="A0A4R4ZDN1"/>
<feature type="domain" description="SGNH hydrolase-type esterase" evidence="2">
    <location>
        <begin position="88"/>
        <end position="228"/>
    </location>
</feature>
<protein>
    <recommendedName>
        <fullName evidence="2">SGNH hydrolase-type esterase domain-containing protein</fullName>
    </recommendedName>
</protein>
<evidence type="ECO:0000313" key="4">
    <source>
        <dbReference type="Proteomes" id="UP000294947"/>
    </source>
</evidence>
<evidence type="ECO:0000313" key="3">
    <source>
        <dbReference type="EMBL" id="TDD56563.1"/>
    </source>
</evidence>
<dbReference type="InterPro" id="IPR051532">
    <property type="entry name" value="Ester_Hydrolysis_Enzymes"/>
</dbReference>
<name>A0A4R4ZDN1_9PSEU</name>
<dbReference type="SUPFAM" id="SSF52266">
    <property type="entry name" value="SGNH hydrolase"/>
    <property type="match status" value="1"/>
</dbReference>
<organism evidence="3 4">
    <name type="scientific">Saccharopolyspora elongata</name>
    <dbReference type="NCBI Taxonomy" id="2530387"/>
    <lineage>
        <taxon>Bacteria</taxon>
        <taxon>Bacillati</taxon>
        <taxon>Actinomycetota</taxon>
        <taxon>Actinomycetes</taxon>
        <taxon>Pseudonocardiales</taxon>
        <taxon>Pseudonocardiaceae</taxon>
        <taxon>Saccharopolyspora</taxon>
    </lineage>
</organism>
<feature type="compositionally biased region" description="Basic and acidic residues" evidence="1">
    <location>
        <begin position="9"/>
        <end position="23"/>
    </location>
</feature>
<accession>A0A4R4ZDN1</accession>
<evidence type="ECO:0000259" key="2">
    <source>
        <dbReference type="Pfam" id="PF13472"/>
    </source>
</evidence>
<dbReference type="InterPro" id="IPR036514">
    <property type="entry name" value="SGNH_hydro_sf"/>
</dbReference>
<reference evidence="3 4" key="1">
    <citation type="submission" date="2019-03" db="EMBL/GenBank/DDBJ databases">
        <title>Draft genome sequences of novel Actinobacteria.</title>
        <authorList>
            <person name="Sahin N."/>
            <person name="Ay H."/>
            <person name="Saygin H."/>
        </authorList>
    </citation>
    <scope>NUCLEOTIDE SEQUENCE [LARGE SCALE GENOMIC DNA]</scope>
    <source>
        <strain evidence="3 4">7K502</strain>
    </source>
</reference>
<comment type="caution">
    <text evidence="3">The sequence shown here is derived from an EMBL/GenBank/DDBJ whole genome shotgun (WGS) entry which is preliminary data.</text>
</comment>
<sequence length="295" mass="31423">MPLAARPAPARESRPGRRLDRKTMSTLKSRKGRRRAVVLASSLALGALIAGFAALMYAAFLRAPENSPADFLERGRAAGTKQLVVAAGSSSTKATLSADWLASLRNRFGPQGYEFVNAGANGDTSADLLARLDSDVIACRPDAIVLLIGGNDARDQVPPDEFRTNLTAVVDRLRAGTNARIALLSLPPQGEDLSSAANQALASYNDVIKQVANVRGATYLPLNERFAELLRERSPNTGEFGFGGSLLVAFERYALGRTWNEISAGNGLRLLTDHLHLNDDAAAEVTGLVAGWLNA</sequence>
<dbReference type="Gene3D" id="3.40.50.1110">
    <property type="entry name" value="SGNH hydrolase"/>
    <property type="match status" value="1"/>
</dbReference>
<evidence type="ECO:0000256" key="1">
    <source>
        <dbReference type="SAM" id="MobiDB-lite"/>
    </source>
</evidence>
<keyword evidence="4" id="KW-1185">Reference proteome</keyword>
<dbReference type="OrthoDB" id="9794725at2"/>
<gene>
    <name evidence="3" type="ORF">E1288_00265</name>
</gene>
<dbReference type="InterPro" id="IPR013830">
    <property type="entry name" value="SGNH_hydro"/>
</dbReference>
<dbReference type="PANTHER" id="PTHR30383:SF5">
    <property type="entry name" value="SGNH HYDROLASE-TYPE ESTERASE DOMAIN-CONTAINING PROTEIN"/>
    <property type="match status" value="1"/>
</dbReference>
<proteinExistence type="predicted"/>
<dbReference type="EMBL" id="SMKW01000001">
    <property type="protein sequence ID" value="TDD56563.1"/>
    <property type="molecule type" value="Genomic_DNA"/>
</dbReference>
<dbReference type="Pfam" id="PF13472">
    <property type="entry name" value="Lipase_GDSL_2"/>
    <property type="match status" value="1"/>
</dbReference>
<dbReference type="PANTHER" id="PTHR30383">
    <property type="entry name" value="THIOESTERASE 1/PROTEASE 1/LYSOPHOSPHOLIPASE L1"/>
    <property type="match status" value="1"/>
</dbReference>
<dbReference type="GO" id="GO:0004622">
    <property type="term" value="F:phosphatidylcholine lysophospholipase activity"/>
    <property type="evidence" value="ECO:0007669"/>
    <property type="project" value="TreeGrafter"/>
</dbReference>
<feature type="region of interest" description="Disordered" evidence="1">
    <location>
        <begin position="1"/>
        <end position="28"/>
    </location>
</feature>
<dbReference type="Proteomes" id="UP000294947">
    <property type="component" value="Unassembled WGS sequence"/>
</dbReference>